<accession>A0A649VJ41</accession>
<keyword evidence="2" id="KW-1185">Reference proteome</keyword>
<dbReference type="Proteomes" id="UP000426952">
    <property type="component" value="Segment"/>
</dbReference>
<evidence type="ECO:0000313" key="2">
    <source>
        <dbReference type="Proteomes" id="UP000426952"/>
    </source>
</evidence>
<gene>
    <name evidence="1" type="primary">10</name>
    <name evidence="1" type="ORF">PBI_LAUER_10</name>
</gene>
<proteinExistence type="predicted"/>
<dbReference type="RefSeq" id="YP_010663217.1">
    <property type="nucleotide sequence ID" value="NC_070894.1"/>
</dbReference>
<dbReference type="KEGG" id="vg:77939237"/>
<dbReference type="EMBL" id="MN586015">
    <property type="protein sequence ID" value="QGJ92119.1"/>
    <property type="molecule type" value="Genomic_DNA"/>
</dbReference>
<evidence type="ECO:0000313" key="1">
    <source>
        <dbReference type="EMBL" id="QGJ92119.1"/>
    </source>
</evidence>
<sequence>MDTSSSGGLMANRVRLNHKGFRAIRSAPKLVRLEERIGKGIADRANAGLEKDGYIVESKEGAPRPQGRHRVTVYTGTPEAMKDNATHNTLLREFFNARR</sequence>
<reference evidence="1 2" key="1">
    <citation type="submission" date="2019-10" db="EMBL/GenBank/DDBJ databases">
        <authorList>
            <person name="Johnson B.J."/>
            <person name="Garlena R.A."/>
            <person name="Russell D.A."/>
            <person name="Pope W.H."/>
            <person name="Jacobs-Sera D."/>
            <person name="Hatfull G.F."/>
        </authorList>
    </citation>
    <scope>NUCLEOTIDE SEQUENCE [LARGE SCALE GENOMIC DNA]</scope>
</reference>
<organism evidence="1 2">
    <name type="scientific">Gordonia phage Lauer</name>
    <dbReference type="NCBI Taxonomy" id="2656538"/>
    <lineage>
        <taxon>Viruses</taxon>
        <taxon>Duplodnaviria</taxon>
        <taxon>Heunggongvirae</taxon>
        <taxon>Uroviricota</taxon>
        <taxon>Caudoviricetes</taxon>
        <taxon>Ponsvirus</taxon>
        <taxon>Ponsvirus lauer</taxon>
    </lineage>
</organism>
<protein>
    <submittedName>
        <fullName evidence="1">Uncharacterized protein</fullName>
    </submittedName>
</protein>
<dbReference type="GeneID" id="77939237"/>
<name>A0A649VJ41_9CAUD</name>